<sequence length="159" mass="18215">MTQYQRPGQGGYQGNRGAQQQGRAAAVDASRFASAAEKIIVRGEVEALISLAEELAKNSGATRTSVRRLYGEARRIDFLLDQDRARALRRARLLEPRLVYQTKRAQREKQNLGEIASALIAMIRQLKHDDPHEEEQRFRRFVEFFEAVVAYLPEEKKDE</sequence>
<evidence type="ECO:0000313" key="9">
    <source>
        <dbReference type="Proteomes" id="UP000326331"/>
    </source>
</evidence>
<comment type="function">
    <text evidence="1">This subunit may be involved in monitoring complementarity of crRNA and target RNA.</text>
</comment>
<evidence type="ECO:0000313" key="8">
    <source>
        <dbReference type="EMBL" id="QFG03689.1"/>
    </source>
</evidence>
<dbReference type="RefSeq" id="WP_158067640.1">
    <property type="nucleotide sequence ID" value="NZ_CP042829.1"/>
</dbReference>
<proteinExistence type="inferred from homology"/>
<dbReference type="NCBIfam" id="TIGR01870">
    <property type="entry name" value="cas_TM1810_Csm2"/>
    <property type="match status" value="1"/>
</dbReference>
<evidence type="ECO:0000256" key="4">
    <source>
        <dbReference type="ARBA" id="ARBA00022884"/>
    </source>
</evidence>
<feature type="region of interest" description="Disordered" evidence="7">
    <location>
        <begin position="1"/>
        <end position="21"/>
    </location>
</feature>
<evidence type="ECO:0000256" key="2">
    <source>
        <dbReference type="ARBA" id="ARBA00006896"/>
    </source>
</evidence>
<keyword evidence="5" id="KW-0051">Antiviral defense</keyword>
<reference evidence="8 9" key="1">
    <citation type="submission" date="2019-08" db="EMBL/GenBank/DDBJ databases">
        <authorList>
            <person name="Toschakov S.V."/>
        </authorList>
    </citation>
    <scope>NUCLEOTIDE SEQUENCE [LARGE SCALE GENOMIC DNA]</scope>
    <source>
        <strain evidence="8 9">3753O</strain>
    </source>
</reference>
<organism evidence="8 9">
    <name type="scientific">Tepidiforma bonchosmolovskayae</name>
    <dbReference type="NCBI Taxonomy" id="2601677"/>
    <lineage>
        <taxon>Bacteria</taxon>
        <taxon>Bacillati</taxon>
        <taxon>Chloroflexota</taxon>
        <taxon>Tepidiformia</taxon>
        <taxon>Tepidiformales</taxon>
        <taxon>Tepidiformaceae</taxon>
        <taxon>Tepidiforma</taxon>
    </lineage>
</organism>
<evidence type="ECO:0000256" key="3">
    <source>
        <dbReference type="ARBA" id="ARBA00016118"/>
    </source>
</evidence>
<dbReference type="Pfam" id="PF03750">
    <property type="entry name" value="Csm2_III-A"/>
    <property type="match status" value="1"/>
</dbReference>
<comment type="similarity">
    <text evidence="2">Belongs to the CRISPR-associated Csm2 family.</text>
</comment>
<dbReference type="EMBL" id="CP042829">
    <property type="protein sequence ID" value="QFG03689.1"/>
    <property type="molecule type" value="Genomic_DNA"/>
</dbReference>
<evidence type="ECO:0000256" key="6">
    <source>
        <dbReference type="ARBA" id="ARBA00031723"/>
    </source>
</evidence>
<evidence type="ECO:0000256" key="1">
    <source>
        <dbReference type="ARBA" id="ARBA00003640"/>
    </source>
</evidence>
<evidence type="ECO:0000256" key="5">
    <source>
        <dbReference type="ARBA" id="ARBA00023118"/>
    </source>
</evidence>
<gene>
    <name evidence="8" type="primary">csm2</name>
    <name evidence="8" type="ORF">Tbon_10405</name>
</gene>
<protein>
    <recommendedName>
        <fullName evidence="3">CRISPR system Cms protein Csm2</fullName>
    </recommendedName>
    <alternativeName>
        <fullName evidence="6">CRISPR type III A-associated protein Csm2</fullName>
    </alternativeName>
</protein>
<accession>A0ABX6C329</accession>
<evidence type="ECO:0000256" key="7">
    <source>
        <dbReference type="SAM" id="MobiDB-lite"/>
    </source>
</evidence>
<keyword evidence="9" id="KW-1185">Reference proteome</keyword>
<name>A0ABX6C329_9CHLR</name>
<reference evidence="8 9" key="2">
    <citation type="submission" date="2019-10" db="EMBL/GenBank/DDBJ databases">
        <title>Thermopilla bonchosmolovskayae gen. nov., sp. nov., a moderately thermophilic Chloroflexi bacterium from a Chukotka hot spring (Arctic, Russia), representing a novel classis Thermopillaia, which include previously uncultivated lineage OLB14.</title>
        <authorList>
            <person name="Kochetkova T.V."/>
            <person name="Zayulina K.S."/>
            <person name="Zhigarkov V.S."/>
            <person name="Minaev N.V."/>
            <person name="Novikov A."/>
            <person name="Toshchakov S.V."/>
            <person name="Elcheninov A.G."/>
            <person name="Kublanov I.V."/>
        </authorList>
    </citation>
    <scope>NUCLEOTIDE SEQUENCE [LARGE SCALE GENOMIC DNA]</scope>
    <source>
        <strain evidence="8 9">3753O</strain>
    </source>
</reference>
<dbReference type="Proteomes" id="UP000326331">
    <property type="component" value="Chromosome"/>
</dbReference>
<keyword evidence="4" id="KW-0694">RNA-binding</keyword>
<dbReference type="InterPro" id="IPR010149">
    <property type="entry name" value="CRISPR-assoc_prot_Csm2_III-A"/>
</dbReference>